<keyword evidence="2" id="KW-0813">Transport</keyword>
<evidence type="ECO:0000256" key="5">
    <source>
        <dbReference type="ARBA" id="ARBA00022989"/>
    </source>
</evidence>
<gene>
    <name evidence="9" type="ORF">Zmor_016262</name>
</gene>
<evidence type="ECO:0000256" key="7">
    <source>
        <dbReference type="SAM" id="Phobius"/>
    </source>
</evidence>
<keyword evidence="6 7" id="KW-0472">Membrane</keyword>
<sequence>MVITCFILHQMLRINISIAIVDMGKSGDTNESLSNSERFFWTEKEKGHIIGAYFWGQLLMALPAGRLSEIYGTRLVLGSAMFLAGILTIIIPLVAHFSYYLLLLTRVGLGLALGAINPAIPPLAIRWTGPTGISKFLSHTRAVYLGGALTLPACGFLIANWGWRSVFYVTGGIALIWTYFWFLLVYNSPEQHPRISEEEKNVINAKLCTNFTRKTIPWSKILTSVPVHVLVIVCGSYLMTVNMAYNYLPYFMDTVLHFNIQENGLLGSLPYLASYGSAVGCCYIADKWFKTKTYPTLTIRRFFMVVCLGGSVLVFGILCFWGDCSTVAVIVFVVWFTCHGCSTPSISANTIDVAPAYGGTVSGLMYTFGSLLSYVETVVIGLITEDNHTLEQWRCVFGLLIGANLLGLLIFLLFGTTETQSWNFDKRKVETVETADGDLETGGLV</sequence>
<feature type="transmembrane region" description="Helical" evidence="7">
    <location>
        <begin position="356"/>
        <end position="383"/>
    </location>
</feature>
<dbReference type="AlphaFoldDB" id="A0AA38IJI6"/>
<accession>A0AA38IJI6</accession>
<comment type="subcellular location">
    <subcellularLocation>
        <location evidence="1">Membrane</location>
        <topology evidence="1">Multi-pass membrane protein</topology>
    </subcellularLocation>
</comment>
<evidence type="ECO:0000256" key="4">
    <source>
        <dbReference type="ARBA" id="ARBA00022847"/>
    </source>
</evidence>
<feature type="transmembrane region" description="Helical" evidence="7">
    <location>
        <begin position="100"/>
        <end position="120"/>
    </location>
</feature>
<dbReference type="GO" id="GO:0006820">
    <property type="term" value="P:monoatomic anion transport"/>
    <property type="evidence" value="ECO:0007669"/>
    <property type="project" value="TreeGrafter"/>
</dbReference>
<protein>
    <recommendedName>
        <fullName evidence="8">Major facilitator superfamily (MFS) profile domain-containing protein</fullName>
    </recommendedName>
</protein>
<reference evidence="9" key="1">
    <citation type="journal article" date="2023" name="G3 (Bethesda)">
        <title>Whole genome assemblies of Zophobas morio and Tenebrio molitor.</title>
        <authorList>
            <person name="Kaur S."/>
            <person name="Stinson S.A."/>
            <person name="diCenzo G.C."/>
        </authorList>
    </citation>
    <scope>NUCLEOTIDE SEQUENCE</scope>
    <source>
        <strain evidence="9">QUZm001</strain>
    </source>
</reference>
<evidence type="ECO:0000256" key="6">
    <source>
        <dbReference type="ARBA" id="ARBA00023136"/>
    </source>
</evidence>
<keyword evidence="4" id="KW-0769">Symport</keyword>
<feature type="transmembrane region" description="Helical" evidence="7">
    <location>
        <begin position="75"/>
        <end position="94"/>
    </location>
</feature>
<dbReference type="EMBL" id="JALNTZ010000004">
    <property type="protein sequence ID" value="KAJ3657250.1"/>
    <property type="molecule type" value="Genomic_DNA"/>
</dbReference>
<dbReference type="InterPro" id="IPR020846">
    <property type="entry name" value="MFS_dom"/>
</dbReference>
<feature type="transmembrane region" description="Helical" evidence="7">
    <location>
        <begin position="165"/>
        <end position="186"/>
    </location>
</feature>
<evidence type="ECO:0000313" key="10">
    <source>
        <dbReference type="Proteomes" id="UP001168821"/>
    </source>
</evidence>
<organism evidence="9 10">
    <name type="scientific">Zophobas morio</name>
    <dbReference type="NCBI Taxonomy" id="2755281"/>
    <lineage>
        <taxon>Eukaryota</taxon>
        <taxon>Metazoa</taxon>
        <taxon>Ecdysozoa</taxon>
        <taxon>Arthropoda</taxon>
        <taxon>Hexapoda</taxon>
        <taxon>Insecta</taxon>
        <taxon>Pterygota</taxon>
        <taxon>Neoptera</taxon>
        <taxon>Endopterygota</taxon>
        <taxon>Coleoptera</taxon>
        <taxon>Polyphaga</taxon>
        <taxon>Cucujiformia</taxon>
        <taxon>Tenebrionidae</taxon>
        <taxon>Zophobas</taxon>
    </lineage>
</organism>
<dbReference type="Gene3D" id="1.20.1250.20">
    <property type="entry name" value="MFS general substrate transporter like domains"/>
    <property type="match status" value="2"/>
</dbReference>
<feature type="domain" description="Major facilitator superfamily (MFS) profile" evidence="8">
    <location>
        <begin position="1"/>
        <end position="419"/>
    </location>
</feature>
<evidence type="ECO:0000259" key="8">
    <source>
        <dbReference type="PROSITE" id="PS50850"/>
    </source>
</evidence>
<dbReference type="GO" id="GO:0015293">
    <property type="term" value="F:symporter activity"/>
    <property type="evidence" value="ECO:0007669"/>
    <property type="project" value="UniProtKB-KW"/>
</dbReference>
<dbReference type="GO" id="GO:0016020">
    <property type="term" value="C:membrane"/>
    <property type="evidence" value="ECO:0007669"/>
    <property type="project" value="UniProtKB-SubCell"/>
</dbReference>
<dbReference type="InterPro" id="IPR050382">
    <property type="entry name" value="MFS_Na/Anion_cotransporter"/>
</dbReference>
<keyword evidence="10" id="KW-1185">Reference proteome</keyword>
<dbReference type="PANTHER" id="PTHR11662">
    <property type="entry name" value="SOLUTE CARRIER FAMILY 17"/>
    <property type="match status" value="1"/>
</dbReference>
<dbReference type="FunFam" id="1.20.1250.20:FF:000003">
    <property type="entry name" value="Solute carrier family 17 member 3"/>
    <property type="match status" value="1"/>
</dbReference>
<feature type="transmembrane region" description="Helical" evidence="7">
    <location>
        <begin position="265"/>
        <end position="285"/>
    </location>
</feature>
<name>A0AA38IJI6_9CUCU</name>
<dbReference type="FunFam" id="1.20.1250.20:FF:000157">
    <property type="entry name" value="Inorganic phosphate cotransporter"/>
    <property type="match status" value="1"/>
</dbReference>
<feature type="transmembrane region" description="Helical" evidence="7">
    <location>
        <begin position="395"/>
        <end position="414"/>
    </location>
</feature>
<dbReference type="PANTHER" id="PTHR11662:SF411">
    <property type="entry name" value="GH05102P"/>
    <property type="match status" value="1"/>
</dbReference>
<dbReference type="InterPro" id="IPR011701">
    <property type="entry name" value="MFS"/>
</dbReference>
<evidence type="ECO:0000256" key="3">
    <source>
        <dbReference type="ARBA" id="ARBA00022692"/>
    </source>
</evidence>
<evidence type="ECO:0000256" key="1">
    <source>
        <dbReference type="ARBA" id="ARBA00004141"/>
    </source>
</evidence>
<dbReference type="Pfam" id="PF07690">
    <property type="entry name" value="MFS_1"/>
    <property type="match status" value="1"/>
</dbReference>
<dbReference type="SUPFAM" id="SSF103473">
    <property type="entry name" value="MFS general substrate transporter"/>
    <property type="match status" value="1"/>
</dbReference>
<dbReference type="PROSITE" id="PS50850">
    <property type="entry name" value="MFS"/>
    <property type="match status" value="1"/>
</dbReference>
<proteinExistence type="predicted"/>
<evidence type="ECO:0000313" key="9">
    <source>
        <dbReference type="EMBL" id="KAJ3657250.1"/>
    </source>
</evidence>
<keyword evidence="3 7" id="KW-0812">Transmembrane</keyword>
<feature type="transmembrane region" description="Helical" evidence="7">
    <location>
        <begin position="305"/>
        <end position="336"/>
    </location>
</feature>
<dbReference type="Proteomes" id="UP001168821">
    <property type="component" value="Unassembled WGS sequence"/>
</dbReference>
<evidence type="ECO:0000256" key="2">
    <source>
        <dbReference type="ARBA" id="ARBA00022448"/>
    </source>
</evidence>
<comment type="caution">
    <text evidence="9">The sequence shown here is derived from an EMBL/GenBank/DDBJ whole genome shotgun (WGS) entry which is preliminary data.</text>
</comment>
<dbReference type="InterPro" id="IPR036259">
    <property type="entry name" value="MFS_trans_sf"/>
</dbReference>
<keyword evidence="5 7" id="KW-1133">Transmembrane helix</keyword>
<feature type="transmembrane region" description="Helical" evidence="7">
    <location>
        <begin position="141"/>
        <end position="159"/>
    </location>
</feature>
<feature type="transmembrane region" description="Helical" evidence="7">
    <location>
        <begin position="221"/>
        <end position="245"/>
    </location>
</feature>